<evidence type="ECO:0000313" key="1">
    <source>
        <dbReference type="EMBL" id="TQM23204.1"/>
    </source>
</evidence>
<organism evidence="1 2">
    <name type="scientific">Chryseobacterium aquifrigidense</name>
    <dbReference type="NCBI Taxonomy" id="558021"/>
    <lineage>
        <taxon>Bacteria</taxon>
        <taxon>Pseudomonadati</taxon>
        <taxon>Bacteroidota</taxon>
        <taxon>Flavobacteriia</taxon>
        <taxon>Flavobacteriales</taxon>
        <taxon>Weeksellaceae</taxon>
        <taxon>Chryseobacterium group</taxon>
        <taxon>Chryseobacterium</taxon>
    </lineage>
</organism>
<proteinExistence type="predicted"/>
<gene>
    <name evidence="1" type="ORF">FB551_2938</name>
</gene>
<evidence type="ECO:0008006" key="3">
    <source>
        <dbReference type="Google" id="ProtNLM"/>
    </source>
</evidence>
<dbReference type="AlphaFoldDB" id="A0A543ENQ6"/>
<dbReference type="EMBL" id="VFPD01000001">
    <property type="protein sequence ID" value="TQM23204.1"/>
    <property type="molecule type" value="Genomic_DNA"/>
</dbReference>
<protein>
    <recommendedName>
        <fullName evidence="3">DUF262 domain-containing protein</fullName>
    </recommendedName>
</protein>
<evidence type="ECO:0000313" key="2">
    <source>
        <dbReference type="Proteomes" id="UP000316437"/>
    </source>
</evidence>
<sequence>MIELSTINEDLVIKSKFITGHTTYDFAIKNLYPLINRLDIQRNLQNPSFYRRLKDDILNGCIMPPITIAIIDNKYENSSGSLSDLKTYVNKHIENMFILDGIQRLNTLHNAYTYPEIDKSLDLKRPLFINLLICKSMDNLLYRMITLNNGQKPMSANHQIEILLSNIYNFDELGIKIITDKQKGTKGKNENHFEKSSIIKGYLAFITNSISIDNKKIIDEKMDNLLTKKIMESNITNDNLEFSDVINLINNLSESSLTKKWFDNTNNVIGFSVGIRKSYNYFKNVTLEDFEKSLSIFETTFKGLNLSTIKLSKERRNLVKFFIENFETQHQMSEYDLLDMFNDYTF</sequence>
<keyword evidence="2" id="KW-1185">Reference proteome</keyword>
<dbReference type="RefSeq" id="WP_142017949.1">
    <property type="nucleotide sequence ID" value="NZ_VFPD01000001.1"/>
</dbReference>
<accession>A0A543ENQ6</accession>
<dbReference type="Proteomes" id="UP000316437">
    <property type="component" value="Unassembled WGS sequence"/>
</dbReference>
<comment type="caution">
    <text evidence="1">The sequence shown here is derived from an EMBL/GenBank/DDBJ whole genome shotgun (WGS) entry which is preliminary data.</text>
</comment>
<name>A0A543ENQ6_9FLAO</name>
<reference evidence="1 2" key="1">
    <citation type="submission" date="2019-06" db="EMBL/GenBank/DDBJ databases">
        <title>Sorghum-associated microbial communities from plants grown in Nebraska, USA.</title>
        <authorList>
            <person name="Schachtman D."/>
        </authorList>
    </citation>
    <scope>NUCLEOTIDE SEQUENCE [LARGE SCALE GENOMIC DNA]</scope>
    <source>
        <strain evidence="1 2">110</strain>
    </source>
</reference>